<dbReference type="EMBL" id="CP033227">
    <property type="protein sequence ID" value="AYO75641.1"/>
    <property type="molecule type" value="Genomic_DNA"/>
</dbReference>
<accession>A0A3G2US61</accession>
<dbReference type="EMBL" id="CP033227">
    <property type="protein sequence ID" value="AYO75646.1"/>
    <property type="molecule type" value="Genomic_DNA"/>
</dbReference>
<gene>
    <name evidence="1" type="ORF">EBF16_01200</name>
    <name evidence="2" type="ORF">EBF16_01235</name>
</gene>
<dbReference type="AlphaFoldDB" id="A0A3G2US61"/>
<name>A0A3G2US61_SPHYA</name>
<sequence>MSAIEVTRRVALGAGALGVGAVALSSFAPNLAGPVRGLLITELGSRPGRAMAEAFAAQGWHAIDMSWRNLVGETRWASRPQDHGTIVVFLPSSTAFVVSMLLRDSGFASRFRLAHAGSAPITQGETELSEFASAAARVAPDWLSLCQGVAGHAHGCAAMSGSPFEPSLAPGDDRHFELHILGRLSGEGA</sequence>
<geneLocation type="plasmid" evidence="1">
    <name>pF1</name>
</geneLocation>
<dbReference type="Proteomes" id="UP000280708">
    <property type="component" value="Plasmid pF1"/>
</dbReference>
<reference evidence="1 3" key="1">
    <citation type="submission" date="2018-10" db="EMBL/GenBank/DDBJ databases">
        <title>Characterization and genome analysis of a novel bacterium Sphingobium yanoikuyae SJTF8 capable of degrading PAHs.</title>
        <authorList>
            <person name="Yin C."/>
            <person name="Xiong W."/>
            <person name="Liang R."/>
        </authorList>
    </citation>
    <scope>NUCLEOTIDE SEQUENCE [LARGE SCALE GENOMIC DNA]</scope>
    <source>
        <strain evidence="1 3">SJTF8</strain>
        <plasmid evidence="1">pF1</plasmid>
        <plasmid evidence="3">pf1</plasmid>
    </source>
</reference>
<dbReference type="RefSeq" id="WP_122129108.1">
    <property type="nucleotide sequence ID" value="NZ_CP033227.1"/>
</dbReference>
<protein>
    <submittedName>
        <fullName evidence="1">Uncharacterized protein</fullName>
    </submittedName>
</protein>
<keyword evidence="1" id="KW-0614">Plasmid</keyword>
<evidence type="ECO:0000313" key="1">
    <source>
        <dbReference type="EMBL" id="AYO75641.1"/>
    </source>
</evidence>
<dbReference type="InterPro" id="IPR006311">
    <property type="entry name" value="TAT_signal"/>
</dbReference>
<proteinExistence type="predicted"/>
<organism evidence="1 3">
    <name type="scientific">Sphingobium yanoikuyae</name>
    <name type="common">Sphingomonas yanoikuyae</name>
    <dbReference type="NCBI Taxonomy" id="13690"/>
    <lineage>
        <taxon>Bacteria</taxon>
        <taxon>Pseudomonadati</taxon>
        <taxon>Pseudomonadota</taxon>
        <taxon>Alphaproteobacteria</taxon>
        <taxon>Sphingomonadales</taxon>
        <taxon>Sphingomonadaceae</taxon>
        <taxon>Sphingobium</taxon>
    </lineage>
</organism>
<evidence type="ECO:0000313" key="3">
    <source>
        <dbReference type="Proteomes" id="UP000280708"/>
    </source>
</evidence>
<dbReference type="PROSITE" id="PS51318">
    <property type="entry name" value="TAT"/>
    <property type="match status" value="1"/>
</dbReference>
<geneLocation type="plasmid" evidence="3">
    <name>pf1</name>
</geneLocation>
<evidence type="ECO:0000313" key="2">
    <source>
        <dbReference type="EMBL" id="AYO75646.1"/>
    </source>
</evidence>